<dbReference type="InterPro" id="IPR014347">
    <property type="entry name" value="Tautomerase/MIF_sf"/>
</dbReference>
<proteinExistence type="predicted"/>
<dbReference type="EMBL" id="CP117522">
    <property type="protein sequence ID" value="WNE94271.1"/>
    <property type="molecule type" value="Genomic_DNA"/>
</dbReference>
<evidence type="ECO:0000256" key="1">
    <source>
        <dbReference type="SAM" id="MobiDB-lite"/>
    </source>
</evidence>
<feature type="region of interest" description="Disordered" evidence="1">
    <location>
        <begin position="117"/>
        <end position="139"/>
    </location>
</feature>
<keyword evidence="3" id="KW-1185">Reference proteome</keyword>
<protein>
    <submittedName>
        <fullName evidence="2">5-carboxymethyl-2-hydroxymuconate delta isomerase</fullName>
    </submittedName>
</protein>
<dbReference type="Gene3D" id="3.30.429.10">
    <property type="entry name" value="Macrophage Migration Inhibitory Factor"/>
    <property type="match status" value="1"/>
</dbReference>
<name>A0ABY9UPU6_9ACTN</name>
<dbReference type="GO" id="GO:0016853">
    <property type="term" value="F:isomerase activity"/>
    <property type="evidence" value="ECO:0007669"/>
    <property type="project" value="UniProtKB-KW"/>
</dbReference>
<sequence length="139" mass="14931">MPHVTVDYSSRLGGVLAGTSFVAELHQLVLDVSRSEGVCKVFLRAAAETYIGGGEGDRHTALVHVGIGLLPGRPDSLKDQLSERVLALLRRYLPRDPGGTGTVCTVEVRDLSPSYRLSREAPAVAPHREEPGRHPSAAR</sequence>
<evidence type="ECO:0000313" key="3">
    <source>
        <dbReference type="Proteomes" id="UP001305606"/>
    </source>
</evidence>
<gene>
    <name evidence="2" type="ORF">PS467_02495</name>
</gene>
<evidence type="ECO:0000313" key="2">
    <source>
        <dbReference type="EMBL" id="WNE94271.1"/>
    </source>
</evidence>
<reference evidence="2 3" key="1">
    <citation type="submission" date="2023-02" db="EMBL/GenBank/DDBJ databases">
        <title>Streptomyces sp. SCA4-21 with antifungal activity against Fusarium oxysporum f. sp. cubense, Streptomyces sp. SCA2-17 with antifungal activity against Fusarium oxysporum f. sp. cubense.</title>
        <authorList>
            <person name="Qi D."/>
        </authorList>
    </citation>
    <scope>NUCLEOTIDE SEQUENCE [LARGE SCALE GENOMIC DNA]</scope>
    <source>
        <strain evidence="2 3">SCA4-21</strain>
    </source>
</reference>
<organism evidence="2 3">
    <name type="scientific">Streptomyces luomodiensis</name>
    <dbReference type="NCBI Taxonomy" id="3026192"/>
    <lineage>
        <taxon>Bacteria</taxon>
        <taxon>Bacillati</taxon>
        <taxon>Actinomycetota</taxon>
        <taxon>Actinomycetes</taxon>
        <taxon>Kitasatosporales</taxon>
        <taxon>Streptomycetaceae</taxon>
        <taxon>Streptomyces</taxon>
    </lineage>
</organism>
<dbReference type="SUPFAM" id="SSF55331">
    <property type="entry name" value="Tautomerase/MIF"/>
    <property type="match status" value="1"/>
</dbReference>
<dbReference type="Proteomes" id="UP001305606">
    <property type="component" value="Chromosome"/>
</dbReference>
<dbReference type="RefSeq" id="WP_311033754.1">
    <property type="nucleotide sequence ID" value="NZ_CP117522.1"/>
</dbReference>
<accession>A0ABY9UPU6</accession>
<keyword evidence="2" id="KW-0413">Isomerase</keyword>